<keyword evidence="5" id="KW-0811">Translocation</keyword>
<dbReference type="HAMAP" id="MF_00902">
    <property type="entry name" value="TatC"/>
    <property type="match status" value="1"/>
</dbReference>
<feature type="transmembrane region" description="Helical" evidence="5">
    <location>
        <begin position="97"/>
        <end position="119"/>
    </location>
</feature>
<dbReference type="GO" id="GO:0009977">
    <property type="term" value="F:proton motive force dependent protein transmembrane transporter activity"/>
    <property type="evidence" value="ECO:0007669"/>
    <property type="project" value="TreeGrafter"/>
</dbReference>
<evidence type="ECO:0000256" key="6">
    <source>
        <dbReference type="SAM" id="MobiDB-lite"/>
    </source>
</evidence>
<reference evidence="7" key="1">
    <citation type="submission" date="2020-10" db="EMBL/GenBank/DDBJ databases">
        <title>Genome sequence of the unusual species of purple photosynthetic bacteria, Phaeovibrio sulfidiphilus DSM 23193, type strain.</title>
        <authorList>
            <person name="Kyndt J.A."/>
            <person name="Meyer T.E."/>
        </authorList>
    </citation>
    <scope>NUCLEOTIDE SEQUENCE</scope>
    <source>
        <strain evidence="7">DSM 23193</strain>
    </source>
</reference>
<keyword evidence="8" id="KW-1185">Reference proteome</keyword>
<dbReference type="GO" id="GO:0033281">
    <property type="term" value="C:TAT protein transport complex"/>
    <property type="evidence" value="ECO:0007669"/>
    <property type="project" value="UniProtKB-UniRule"/>
</dbReference>
<keyword evidence="4 5" id="KW-0472">Membrane</keyword>
<sequence>MELRTRLLWSALFFIVAFFVCFWAAQYIYNFLLIPLAQTMERVGGSQRMIFTAITEMFFTYVKVGAFGAVIVSFPIFATQLWKFVAPGLYRHEKRALLPFLLLSPILFAAGGAMVYYVVMPMAWEFLLGFQTTRAETVLPIQLEAKVGEYLSLVMRLMLAFGFCFQMPVILTLLARTGAVSADGLARGRKYAIVFIFIVAAVLTPPDVISQLLLALPMIVLYEASVWAAKLAERARRKSLEREEAAGLPQPVGGASATGAGSTPAPAGASASAGPVSGALPAPAPASPSAPAPAQAPAPVAPRAAALSASAGSSWLARADGMIDETDFNHSP</sequence>
<dbReference type="EMBL" id="JACZHT010000001">
    <property type="protein sequence ID" value="MBE1236162.1"/>
    <property type="molecule type" value="Genomic_DNA"/>
</dbReference>
<feature type="transmembrane region" description="Helical" evidence="5">
    <location>
        <begin position="7"/>
        <end position="29"/>
    </location>
</feature>
<evidence type="ECO:0000256" key="1">
    <source>
        <dbReference type="ARBA" id="ARBA00004141"/>
    </source>
</evidence>
<dbReference type="NCBIfam" id="TIGR00945">
    <property type="entry name" value="tatC"/>
    <property type="match status" value="1"/>
</dbReference>
<comment type="caution">
    <text evidence="5">Lacks conserved residue(s) required for the propagation of feature annotation.</text>
</comment>
<dbReference type="PROSITE" id="PS01218">
    <property type="entry name" value="TATC"/>
    <property type="match status" value="1"/>
</dbReference>
<dbReference type="InterPro" id="IPR002033">
    <property type="entry name" value="TatC"/>
</dbReference>
<organism evidence="7 8">
    <name type="scientific">Phaeovibrio sulfidiphilus</name>
    <dbReference type="NCBI Taxonomy" id="1220600"/>
    <lineage>
        <taxon>Bacteria</taxon>
        <taxon>Pseudomonadati</taxon>
        <taxon>Pseudomonadota</taxon>
        <taxon>Alphaproteobacteria</taxon>
        <taxon>Rhodospirillales</taxon>
        <taxon>Rhodospirillaceae</taxon>
        <taxon>Phaeovibrio</taxon>
    </lineage>
</organism>
<protein>
    <recommendedName>
        <fullName evidence="5">Sec-independent protein translocase protein TatC</fullName>
    </recommendedName>
</protein>
<dbReference type="GO" id="GO:0043953">
    <property type="term" value="P:protein transport by the Tat complex"/>
    <property type="evidence" value="ECO:0007669"/>
    <property type="project" value="UniProtKB-UniRule"/>
</dbReference>
<feature type="region of interest" description="Disordered" evidence="6">
    <location>
        <begin position="241"/>
        <end position="303"/>
    </location>
</feature>
<keyword evidence="5" id="KW-0813">Transport</keyword>
<feature type="transmembrane region" description="Helical" evidence="5">
    <location>
        <begin position="49"/>
        <end position="77"/>
    </location>
</feature>
<accession>A0A8J6YUU8</accession>
<comment type="subunit">
    <text evidence="5">The Tat system comprises two distinct complexes: a TatABC complex, containing multiple copies of TatA, TatB and TatC subunits, and a separate TatA complex, containing only TatA subunits. Substrates initially bind to the TatABC complex, which probably triggers association of the separate TatA complex to form the active translocon.</text>
</comment>
<dbReference type="InterPro" id="IPR019820">
    <property type="entry name" value="Sec-indep_translocase_CS"/>
</dbReference>
<keyword evidence="3 5" id="KW-1133">Transmembrane helix</keyword>
<comment type="function">
    <text evidence="5">Part of the twin-arginine translocation (Tat) system that transports large folded proteins containing a characteristic twin-arginine motif in their signal peptide across membranes. Together with TatB, TatC is part of a receptor directly interacting with Tat signal peptides.</text>
</comment>
<dbReference type="PANTHER" id="PTHR30371:SF0">
    <property type="entry name" value="SEC-INDEPENDENT PROTEIN TRANSLOCASE PROTEIN TATC, CHLOROPLASTIC-RELATED"/>
    <property type="match status" value="1"/>
</dbReference>
<evidence type="ECO:0000256" key="4">
    <source>
        <dbReference type="ARBA" id="ARBA00023136"/>
    </source>
</evidence>
<feature type="compositionally biased region" description="Low complexity" evidence="6">
    <location>
        <begin position="251"/>
        <end position="281"/>
    </location>
</feature>
<evidence type="ECO:0000256" key="3">
    <source>
        <dbReference type="ARBA" id="ARBA00022989"/>
    </source>
</evidence>
<feature type="transmembrane region" description="Helical" evidence="5">
    <location>
        <begin position="188"/>
        <end position="206"/>
    </location>
</feature>
<dbReference type="GO" id="GO:0065002">
    <property type="term" value="P:intracellular protein transmembrane transport"/>
    <property type="evidence" value="ECO:0007669"/>
    <property type="project" value="TreeGrafter"/>
</dbReference>
<keyword evidence="2 5" id="KW-0812">Transmembrane</keyword>
<evidence type="ECO:0000256" key="2">
    <source>
        <dbReference type="ARBA" id="ARBA00022692"/>
    </source>
</evidence>
<evidence type="ECO:0000256" key="5">
    <source>
        <dbReference type="HAMAP-Rule" id="MF_00902"/>
    </source>
</evidence>
<dbReference type="Pfam" id="PF00902">
    <property type="entry name" value="TatC"/>
    <property type="match status" value="1"/>
</dbReference>
<comment type="subcellular location">
    <subcellularLocation>
        <location evidence="5">Cell membrane</location>
        <topology evidence="5">Multi-pass membrane protein</topology>
    </subcellularLocation>
    <subcellularLocation>
        <location evidence="1">Membrane</location>
        <topology evidence="1">Multi-pass membrane protein</topology>
    </subcellularLocation>
</comment>
<evidence type="ECO:0000313" key="7">
    <source>
        <dbReference type="EMBL" id="MBE1236162.1"/>
    </source>
</evidence>
<dbReference type="PRINTS" id="PR01840">
    <property type="entry name" value="TATCFAMILY"/>
</dbReference>
<dbReference type="Proteomes" id="UP000631034">
    <property type="component" value="Unassembled WGS sequence"/>
</dbReference>
<dbReference type="PANTHER" id="PTHR30371">
    <property type="entry name" value="SEC-INDEPENDENT PROTEIN TRANSLOCASE PROTEIN TATC"/>
    <property type="match status" value="1"/>
</dbReference>
<name>A0A8J6YUU8_9PROT</name>
<comment type="caution">
    <text evidence="7">The sequence shown here is derived from an EMBL/GenBank/DDBJ whole genome shotgun (WGS) entry which is preliminary data.</text>
</comment>
<comment type="similarity">
    <text evidence="5">Belongs to the TatC family.</text>
</comment>
<feature type="compositionally biased region" description="Pro residues" evidence="6">
    <location>
        <begin position="282"/>
        <end position="300"/>
    </location>
</feature>
<feature type="transmembrane region" description="Helical" evidence="5">
    <location>
        <begin position="153"/>
        <end position="176"/>
    </location>
</feature>
<proteinExistence type="inferred from homology"/>
<evidence type="ECO:0000313" key="8">
    <source>
        <dbReference type="Proteomes" id="UP000631034"/>
    </source>
</evidence>
<dbReference type="AlphaFoldDB" id="A0A8J6YUU8"/>
<gene>
    <name evidence="5 7" type="primary">tatC</name>
    <name evidence="7" type="ORF">IHV25_00625</name>
</gene>
<keyword evidence="5" id="KW-1003">Cell membrane</keyword>
<keyword evidence="5" id="KW-0653">Protein transport</keyword>